<evidence type="ECO:0000313" key="7">
    <source>
        <dbReference type="Proteomes" id="UP000073492"/>
    </source>
</evidence>
<feature type="region of interest" description="Disordered" evidence="4">
    <location>
        <begin position="175"/>
        <end position="196"/>
    </location>
</feature>
<sequence length="302" mass="33572">MAFSLPPRTIPQRSACLRSYAWATLSETSASQNALRQQTRGKKTAAKASGTVPARLLKDLPEFGKAGSIVPVTRGELRNRWVPKRIAAYVTLTEQRQLRRDNIPIERDYNFGKKDDLAAAAIAKAAQTSEPAPVYEKKAPEVEKLTAQRSMELLDIFVSHRLDFYREPIIEEEKLEEPEAAAEKKDDKKQRSASSAAADLLAARSSTLREKRKQKMTGAIYGSVSPHDILVAVRAAIATNDEAARVLIAEQDIQFLDRHAQSENKIKSVGDFTIELKIKGAEQGIRRTVRVIPQESSRKPEG</sequence>
<dbReference type="Pfam" id="PF01281">
    <property type="entry name" value="Ribosomal_L9_N"/>
    <property type="match status" value="1"/>
</dbReference>
<dbReference type="Proteomes" id="UP000073492">
    <property type="component" value="Unassembled WGS sequence"/>
</dbReference>
<protein>
    <recommendedName>
        <fullName evidence="5">Ribosomal protein L9 domain-containing protein</fullName>
    </recommendedName>
</protein>
<keyword evidence="7" id="KW-1185">Reference proteome</keyword>
<dbReference type="SUPFAM" id="SSF55658">
    <property type="entry name" value="L9 N-domain-like"/>
    <property type="match status" value="1"/>
</dbReference>
<dbReference type="InterPro" id="IPR020070">
    <property type="entry name" value="Ribosomal_bL9_N"/>
</dbReference>
<dbReference type="AlphaFoldDB" id="A0A139IVB6"/>
<dbReference type="STRING" id="113226.A0A139IVB6"/>
<accession>A0A139IVB6</accession>
<dbReference type="Gene3D" id="3.40.5.10">
    <property type="entry name" value="Ribosomal protein L9, N-terminal domain"/>
    <property type="match status" value="1"/>
</dbReference>
<reference evidence="6 7" key="1">
    <citation type="submission" date="2015-07" db="EMBL/GenBank/DDBJ databases">
        <title>Comparative genomics of the Sigatoka disease complex on banana suggests a link between parallel evolutionary changes in Pseudocercospora fijiensis and Pseudocercospora eumusae and increased virulence on the banana host.</title>
        <authorList>
            <person name="Chang T.-C."/>
            <person name="Salvucci A."/>
            <person name="Crous P.W."/>
            <person name="Stergiopoulos I."/>
        </authorList>
    </citation>
    <scope>NUCLEOTIDE SEQUENCE [LARGE SCALE GENOMIC DNA]</scope>
    <source>
        <strain evidence="6 7">CBS 116634</strain>
    </source>
</reference>
<dbReference type="InterPro" id="IPR036935">
    <property type="entry name" value="Ribosomal_bL9_N_sf"/>
</dbReference>
<dbReference type="EMBL" id="LFZO01000005">
    <property type="protein sequence ID" value="KXT18590.1"/>
    <property type="molecule type" value="Genomic_DNA"/>
</dbReference>
<dbReference type="OrthoDB" id="5555409at2759"/>
<dbReference type="GO" id="GO:0006412">
    <property type="term" value="P:translation"/>
    <property type="evidence" value="ECO:0007669"/>
    <property type="project" value="InterPro"/>
</dbReference>
<comment type="caution">
    <text evidence="6">The sequence shown here is derived from an EMBL/GenBank/DDBJ whole genome shotgun (WGS) entry which is preliminary data.</text>
</comment>
<evidence type="ECO:0000256" key="2">
    <source>
        <dbReference type="ARBA" id="ARBA00022980"/>
    </source>
</evidence>
<feature type="compositionally biased region" description="Basic and acidic residues" evidence="4">
    <location>
        <begin position="181"/>
        <end position="190"/>
    </location>
</feature>
<evidence type="ECO:0000313" key="6">
    <source>
        <dbReference type="EMBL" id="KXT18590.1"/>
    </source>
</evidence>
<keyword evidence="2" id="KW-0689">Ribosomal protein</keyword>
<dbReference type="InterPro" id="IPR000244">
    <property type="entry name" value="Ribosomal_bL9"/>
</dbReference>
<dbReference type="PANTHER" id="PTHR21368">
    <property type="entry name" value="50S RIBOSOMAL PROTEIN L9"/>
    <property type="match status" value="1"/>
</dbReference>
<evidence type="ECO:0000256" key="4">
    <source>
        <dbReference type="SAM" id="MobiDB-lite"/>
    </source>
</evidence>
<comment type="similarity">
    <text evidence="1">Belongs to the bacterial ribosomal protein bL9 family.</text>
</comment>
<organism evidence="6 7">
    <name type="scientific">Pseudocercospora musae</name>
    <dbReference type="NCBI Taxonomy" id="113226"/>
    <lineage>
        <taxon>Eukaryota</taxon>
        <taxon>Fungi</taxon>
        <taxon>Dikarya</taxon>
        <taxon>Ascomycota</taxon>
        <taxon>Pezizomycotina</taxon>
        <taxon>Dothideomycetes</taxon>
        <taxon>Dothideomycetidae</taxon>
        <taxon>Mycosphaerellales</taxon>
        <taxon>Mycosphaerellaceae</taxon>
        <taxon>Pseudocercospora</taxon>
    </lineage>
</organism>
<dbReference type="GO" id="GO:0005840">
    <property type="term" value="C:ribosome"/>
    <property type="evidence" value="ECO:0007669"/>
    <property type="project" value="UniProtKB-KW"/>
</dbReference>
<dbReference type="GO" id="GO:0003735">
    <property type="term" value="F:structural constituent of ribosome"/>
    <property type="evidence" value="ECO:0007669"/>
    <property type="project" value="InterPro"/>
</dbReference>
<proteinExistence type="inferred from homology"/>
<dbReference type="InterPro" id="IPR009027">
    <property type="entry name" value="Ribosomal_bL9/RNase_H1_N"/>
</dbReference>
<name>A0A139IVB6_9PEZI</name>
<evidence type="ECO:0000256" key="3">
    <source>
        <dbReference type="ARBA" id="ARBA00023274"/>
    </source>
</evidence>
<evidence type="ECO:0000259" key="5">
    <source>
        <dbReference type="Pfam" id="PF01281"/>
    </source>
</evidence>
<evidence type="ECO:0000256" key="1">
    <source>
        <dbReference type="ARBA" id="ARBA00010605"/>
    </source>
</evidence>
<keyword evidence="3" id="KW-0687">Ribonucleoprotein</keyword>
<dbReference type="GO" id="GO:1990904">
    <property type="term" value="C:ribonucleoprotein complex"/>
    <property type="evidence" value="ECO:0007669"/>
    <property type="project" value="UniProtKB-KW"/>
</dbReference>
<feature type="domain" description="Ribosomal protein L9" evidence="5">
    <location>
        <begin position="55"/>
        <end position="96"/>
    </location>
</feature>
<gene>
    <name evidence="6" type="ORF">AC579_9815</name>
</gene>